<evidence type="ECO:0000256" key="2">
    <source>
        <dbReference type="ARBA" id="ARBA00022737"/>
    </source>
</evidence>
<name>A0A182Q2F0_9DIPT</name>
<dbReference type="EnsemblMetazoa" id="AFAF001741-RA">
    <property type="protein sequence ID" value="AFAF001741-PA"/>
    <property type="gene ID" value="AFAF001741"/>
</dbReference>
<accession>A0A182Q2F0</accession>
<sequence length="450" mass="50939">MFRMVDGPNFKYTLVFLLSWLPVYCRGQPCNLTVQFECELKLLNMTSDGLARLRYLLKQHTNEVVPPTITVNKIIVAESLSGVFIQRIGDYTESLYYSTYKESVFRFPAGSSIVEMYISNANYLRSFIAGPGTALHSLGIGRSQLERWPETIGMLSRLRELSITDSKLTTVDIASFAANTQLRVVNLRNNHIDRIVRQAIDSPLELAIESVSLATNRIVLLDMAVYASMPLLREILMPENRIQRIGTSEPFTAHNLTTLVLSGNQITQLNLTDLTLPMLEYLTLDDNAIDTIPSDWTNVPSLRVLSLERNHLKQLDMSALRQLQSLDVLYLGGNYIEQVWTSAPVKLANLRTIHLVQNRIRVVNLRGCQLPQINSMFLMDNPISTVPSVFKLFPRLHVSLDSTKIRCRVLLPYRGLMIEGRLFTEYVEENSTCATDSYVQVDDLKACCLA</sequence>
<protein>
    <recommendedName>
        <fullName evidence="6">Leucine rich immune protein (Coil-less)</fullName>
    </recommendedName>
</protein>
<feature type="chain" id="PRO_5008132208" description="Leucine rich immune protein (Coil-less)" evidence="3">
    <location>
        <begin position="28"/>
        <end position="450"/>
    </location>
</feature>
<organism evidence="4 5">
    <name type="scientific">Anopheles farauti</name>
    <dbReference type="NCBI Taxonomy" id="69004"/>
    <lineage>
        <taxon>Eukaryota</taxon>
        <taxon>Metazoa</taxon>
        <taxon>Ecdysozoa</taxon>
        <taxon>Arthropoda</taxon>
        <taxon>Hexapoda</taxon>
        <taxon>Insecta</taxon>
        <taxon>Pterygota</taxon>
        <taxon>Neoptera</taxon>
        <taxon>Endopterygota</taxon>
        <taxon>Diptera</taxon>
        <taxon>Nematocera</taxon>
        <taxon>Culicoidea</taxon>
        <taxon>Culicidae</taxon>
        <taxon>Anophelinae</taxon>
        <taxon>Anopheles</taxon>
    </lineage>
</organism>
<keyword evidence="2" id="KW-0677">Repeat</keyword>
<dbReference type="Gene3D" id="3.80.10.10">
    <property type="entry name" value="Ribonuclease Inhibitor"/>
    <property type="match status" value="2"/>
</dbReference>
<keyword evidence="5" id="KW-1185">Reference proteome</keyword>
<dbReference type="Proteomes" id="UP000075886">
    <property type="component" value="Unassembled WGS sequence"/>
</dbReference>
<reference evidence="5" key="1">
    <citation type="submission" date="2014-01" db="EMBL/GenBank/DDBJ databases">
        <title>The Genome Sequence of Anopheles farauti FAR1 (V2).</title>
        <authorList>
            <consortium name="The Broad Institute Genomics Platform"/>
            <person name="Neafsey D.E."/>
            <person name="Besansky N."/>
            <person name="Howell P."/>
            <person name="Walton C."/>
            <person name="Young S.K."/>
            <person name="Zeng Q."/>
            <person name="Gargeya S."/>
            <person name="Fitzgerald M."/>
            <person name="Haas B."/>
            <person name="Abouelleil A."/>
            <person name="Allen A.W."/>
            <person name="Alvarado L."/>
            <person name="Arachchi H.M."/>
            <person name="Berlin A.M."/>
            <person name="Chapman S.B."/>
            <person name="Gainer-Dewar J."/>
            <person name="Goldberg J."/>
            <person name="Griggs A."/>
            <person name="Gujja S."/>
            <person name="Hansen M."/>
            <person name="Howarth C."/>
            <person name="Imamovic A."/>
            <person name="Ireland A."/>
            <person name="Larimer J."/>
            <person name="McCowan C."/>
            <person name="Murphy C."/>
            <person name="Pearson M."/>
            <person name="Poon T.W."/>
            <person name="Priest M."/>
            <person name="Roberts A."/>
            <person name="Saif S."/>
            <person name="Shea T."/>
            <person name="Sisk P."/>
            <person name="Sykes S."/>
            <person name="Wortman J."/>
            <person name="Nusbaum C."/>
            <person name="Birren B."/>
        </authorList>
    </citation>
    <scope>NUCLEOTIDE SEQUENCE [LARGE SCALE GENOMIC DNA]</scope>
    <source>
        <strain evidence="5">FAR1</strain>
    </source>
</reference>
<reference evidence="4" key="2">
    <citation type="submission" date="2020-05" db="UniProtKB">
        <authorList>
            <consortium name="EnsemblMetazoa"/>
        </authorList>
    </citation>
    <scope>IDENTIFICATION</scope>
    <source>
        <strain evidence="4">FAR1</strain>
    </source>
</reference>
<dbReference type="InterPro" id="IPR032675">
    <property type="entry name" value="LRR_dom_sf"/>
</dbReference>
<dbReference type="InterPro" id="IPR001611">
    <property type="entry name" value="Leu-rich_rpt"/>
</dbReference>
<dbReference type="AlphaFoldDB" id="A0A182Q2F0"/>
<dbReference type="EMBL" id="AXCN02000381">
    <property type="status" value="NOT_ANNOTATED_CDS"/>
    <property type="molecule type" value="Genomic_DNA"/>
</dbReference>
<evidence type="ECO:0000256" key="3">
    <source>
        <dbReference type="SAM" id="SignalP"/>
    </source>
</evidence>
<evidence type="ECO:0000256" key="1">
    <source>
        <dbReference type="ARBA" id="ARBA00022614"/>
    </source>
</evidence>
<feature type="signal peptide" evidence="3">
    <location>
        <begin position="1"/>
        <end position="27"/>
    </location>
</feature>
<evidence type="ECO:0000313" key="4">
    <source>
        <dbReference type="EnsemblMetazoa" id="AFAF001741-PA"/>
    </source>
</evidence>
<keyword evidence="1" id="KW-0433">Leucine-rich repeat</keyword>
<keyword evidence="3" id="KW-0732">Signal</keyword>
<dbReference type="InterPro" id="IPR003591">
    <property type="entry name" value="Leu-rich_rpt_typical-subtyp"/>
</dbReference>
<dbReference type="VEuPathDB" id="VectorBase:AFAF001741"/>
<dbReference type="STRING" id="69004.A0A182Q2F0"/>
<dbReference type="PANTHER" id="PTHR24366">
    <property type="entry name" value="IG(IMMUNOGLOBULIN) AND LRR(LEUCINE RICH REPEAT) DOMAINS"/>
    <property type="match status" value="1"/>
</dbReference>
<evidence type="ECO:0008006" key="6">
    <source>
        <dbReference type="Google" id="ProtNLM"/>
    </source>
</evidence>
<dbReference type="PROSITE" id="PS51450">
    <property type="entry name" value="LRR"/>
    <property type="match status" value="1"/>
</dbReference>
<evidence type="ECO:0000313" key="5">
    <source>
        <dbReference type="Proteomes" id="UP000075886"/>
    </source>
</evidence>
<dbReference type="SMART" id="SM00369">
    <property type="entry name" value="LRR_TYP"/>
    <property type="match status" value="6"/>
</dbReference>
<dbReference type="SUPFAM" id="SSF52058">
    <property type="entry name" value="L domain-like"/>
    <property type="match status" value="1"/>
</dbReference>
<proteinExistence type="predicted"/>
<dbReference type="Pfam" id="PF13855">
    <property type="entry name" value="LRR_8"/>
    <property type="match status" value="1"/>
</dbReference>